<name>A0ABY6CCQ5_9HYPH</name>
<keyword evidence="5" id="KW-0678">Repressor</keyword>
<dbReference type="Pfam" id="PF00171">
    <property type="entry name" value="Aldedh"/>
    <property type="match status" value="1"/>
</dbReference>
<evidence type="ECO:0000259" key="9">
    <source>
        <dbReference type="Pfam" id="PF14850"/>
    </source>
</evidence>
<dbReference type="CDD" id="cd07125">
    <property type="entry name" value="ALDH_PutA-P5CDH"/>
    <property type="match status" value="1"/>
</dbReference>
<evidence type="ECO:0000256" key="6">
    <source>
        <dbReference type="SAM" id="MobiDB-lite"/>
    </source>
</evidence>
<keyword evidence="5" id="KW-0805">Transcription regulation</keyword>
<dbReference type="Gene3D" id="3.20.20.220">
    <property type="match status" value="1"/>
</dbReference>
<dbReference type="NCBIfam" id="NF008869">
    <property type="entry name" value="PRK11904.1"/>
    <property type="match status" value="1"/>
</dbReference>
<dbReference type="NCBIfam" id="TIGR01238">
    <property type="entry name" value="D1pyr5carbox3"/>
    <property type="match status" value="1"/>
</dbReference>
<dbReference type="InterPro" id="IPR002872">
    <property type="entry name" value="Proline_DH_dom"/>
</dbReference>
<reference evidence="11 12" key="1">
    <citation type="submission" date="2022-09" db="EMBL/GenBank/DDBJ databases">
        <title>Interaction between co-microsymbionts with complementary sets of symbiotic genes in legume-rhizobium systems.</title>
        <authorList>
            <person name="Safronova V."/>
            <person name="Sazanova A."/>
            <person name="Afonin A."/>
            <person name="Chirak E."/>
        </authorList>
    </citation>
    <scope>NUCLEOTIDE SEQUENCE [LARGE SCALE GENOMIC DNA]</scope>
    <source>
        <strain evidence="11 12">A18/4-1</strain>
    </source>
</reference>
<feature type="region of interest" description="Disordered" evidence="6">
    <location>
        <begin position="550"/>
        <end position="570"/>
    </location>
</feature>
<dbReference type="Proteomes" id="UP001061862">
    <property type="component" value="Chromosome"/>
</dbReference>
<accession>A0ABY6CCQ5</accession>
<dbReference type="PIRSF" id="PIRSF000197">
    <property type="entry name" value="Bifunct_PutA"/>
    <property type="match status" value="1"/>
</dbReference>
<keyword evidence="5" id="KW-0274">FAD</keyword>
<dbReference type="RefSeq" id="WP_262168798.1">
    <property type="nucleotide sequence ID" value="NZ_CP104965.1"/>
</dbReference>
<comment type="catalytic activity">
    <reaction evidence="5">
        <text>L-proline + a quinone = (S)-1-pyrroline-5-carboxylate + a quinol + H(+)</text>
        <dbReference type="Rhea" id="RHEA:23784"/>
        <dbReference type="ChEBI" id="CHEBI:15378"/>
        <dbReference type="ChEBI" id="CHEBI:17388"/>
        <dbReference type="ChEBI" id="CHEBI:24646"/>
        <dbReference type="ChEBI" id="CHEBI:60039"/>
        <dbReference type="ChEBI" id="CHEBI:132124"/>
        <dbReference type="EC" id="1.5.5.2"/>
    </reaction>
</comment>
<keyword evidence="5" id="KW-0238">DNA-binding</keyword>
<dbReference type="SUPFAM" id="SSF53720">
    <property type="entry name" value="ALDH-like"/>
    <property type="match status" value="1"/>
</dbReference>
<dbReference type="InterPro" id="IPR024082">
    <property type="entry name" value="PRODH_PutA_dom_II"/>
</dbReference>
<comment type="pathway">
    <text evidence="5">Amino-acid degradation; L-proline degradation into L-glutamate; L-glutamate from L-proline: step 1/2.</text>
</comment>
<dbReference type="SUPFAM" id="SSF51730">
    <property type="entry name" value="FAD-linked oxidoreductase"/>
    <property type="match status" value="1"/>
</dbReference>
<evidence type="ECO:0000259" key="10">
    <source>
        <dbReference type="Pfam" id="PF18327"/>
    </source>
</evidence>
<evidence type="ECO:0000259" key="7">
    <source>
        <dbReference type="Pfam" id="PF00171"/>
    </source>
</evidence>
<evidence type="ECO:0000256" key="4">
    <source>
        <dbReference type="ARBA" id="ARBA00048142"/>
    </source>
</evidence>
<dbReference type="GO" id="GO:0003842">
    <property type="term" value="F:L-glutamate gamma-semialdehyde dehydrogenase activity"/>
    <property type="evidence" value="ECO:0007669"/>
    <property type="project" value="UniProtKB-EC"/>
</dbReference>
<dbReference type="InterPro" id="IPR029041">
    <property type="entry name" value="FAD-linked_oxidoreductase-like"/>
</dbReference>
<comment type="function">
    <text evidence="5">Oxidizes proline to glutamate for use as a carbon and nitrogen source.</text>
</comment>
<evidence type="ECO:0000256" key="1">
    <source>
        <dbReference type="ARBA" id="ARBA00004786"/>
    </source>
</evidence>
<comment type="pathway">
    <text evidence="1 5">Amino-acid degradation; L-proline degradation into L-glutamate; L-glutamate from L-proline: step 2/2.</text>
</comment>
<keyword evidence="2 5" id="KW-0560">Oxidoreductase</keyword>
<dbReference type="InterPro" id="IPR041349">
    <property type="entry name" value="PRODH"/>
</dbReference>
<feature type="domain" description="Proline utilization A proline dehydrogenase N-terminal" evidence="10">
    <location>
        <begin position="7"/>
        <end position="52"/>
    </location>
</feature>
<evidence type="ECO:0000259" key="8">
    <source>
        <dbReference type="Pfam" id="PF01619"/>
    </source>
</evidence>
<keyword evidence="3 5" id="KW-0520">NAD</keyword>
<proteinExistence type="inferred from homology"/>
<comment type="cofactor">
    <cofactor evidence="5">
        <name>FAD</name>
        <dbReference type="ChEBI" id="CHEBI:57692"/>
    </cofactor>
</comment>
<gene>
    <name evidence="11" type="primary">putA</name>
    <name evidence="11" type="ORF">N8A98_22945</name>
</gene>
<keyword evidence="12" id="KW-1185">Reference proteome</keyword>
<dbReference type="Gene3D" id="3.40.309.10">
    <property type="entry name" value="Aldehyde Dehydrogenase, Chain A, domain 2"/>
    <property type="match status" value="1"/>
</dbReference>
<protein>
    <recommendedName>
        <fullName evidence="5">Bifunctional protein PutA</fullName>
    </recommendedName>
    <domain>
        <recommendedName>
            <fullName evidence="5">Proline dehydrogenase</fullName>
            <ecNumber evidence="5">1.5.5.2</ecNumber>
        </recommendedName>
        <alternativeName>
            <fullName evidence="5">Proline oxidase</fullName>
        </alternativeName>
    </domain>
    <domain>
        <recommendedName>
            <fullName evidence="5">Delta-1-pyrroline-5-carboxylate dehydrogenase</fullName>
            <shortName evidence="5">P5C dehydrogenase</shortName>
            <ecNumber evidence="5">1.2.1.88</ecNumber>
        </recommendedName>
        <alternativeName>
            <fullName evidence="5">L-glutamate gamma-semialdehyde dehydrogenase</fullName>
        </alternativeName>
    </domain>
</protein>
<keyword evidence="5" id="KW-0285">Flavoprotein</keyword>
<dbReference type="PROSITE" id="PS00070">
    <property type="entry name" value="ALDEHYDE_DEHYDR_CYS"/>
    <property type="match status" value="1"/>
</dbReference>
<comment type="similarity">
    <text evidence="5">In the N-terminal section; belongs to the proline dehydrogenase family.</text>
</comment>
<evidence type="ECO:0000313" key="11">
    <source>
        <dbReference type="EMBL" id="UXN70025.1"/>
    </source>
</evidence>
<dbReference type="EC" id="1.5.5.2" evidence="5"/>
<feature type="domain" description="Aldehyde dehydrogenase" evidence="7">
    <location>
        <begin position="573"/>
        <end position="1007"/>
    </location>
</feature>
<comment type="similarity">
    <text evidence="5">In the C-terminal section; belongs to the aldehyde dehydrogenase family.</text>
</comment>
<dbReference type="Pfam" id="PF14850">
    <property type="entry name" value="Pro_dh-DNA_bdg"/>
    <property type="match status" value="1"/>
</dbReference>
<feature type="domain" description="Proline dehydrogenase" evidence="8">
    <location>
        <begin position="182"/>
        <end position="474"/>
    </location>
</feature>
<dbReference type="InterPro" id="IPR016163">
    <property type="entry name" value="Ald_DH_C"/>
</dbReference>
<keyword evidence="5" id="KW-0804">Transcription</keyword>
<keyword evidence="5" id="KW-0642">Proline metabolism</keyword>
<dbReference type="Gene3D" id="1.20.5.460">
    <property type="entry name" value="Single helix bin"/>
    <property type="match status" value="1"/>
</dbReference>
<dbReference type="Gene3D" id="3.40.605.10">
    <property type="entry name" value="Aldehyde Dehydrogenase, Chain A, domain 1"/>
    <property type="match status" value="1"/>
</dbReference>
<dbReference type="InterPro" id="IPR016161">
    <property type="entry name" value="Ald_DH/histidinol_DH"/>
</dbReference>
<feature type="domain" description="Proline dehydrogenase PutA" evidence="9">
    <location>
        <begin position="60"/>
        <end position="170"/>
    </location>
</feature>
<comment type="catalytic activity">
    <reaction evidence="4 5">
        <text>L-glutamate 5-semialdehyde + NAD(+) + H2O = L-glutamate + NADH + 2 H(+)</text>
        <dbReference type="Rhea" id="RHEA:30235"/>
        <dbReference type="ChEBI" id="CHEBI:15377"/>
        <dbReference type="ChEBI" id="CHEBI:15378"/>
        <dbReference type="ChEBI" id="CHEBI:29985"/>
        <dbReference type="ChEBI" id="CHEBI:57540"/>
        <dbReference type="ChEBI" id="CHEBI:57945"/>
        <dbReference type="ChEBI" id="CHEBI:58066"/>
        <dbReference type="EC" id="1.2.1.88"/>
    </reaction>
</comment>
<evidence type="ECO:0000256" key="5">
    <source>
        <dbReference type="PIRNR" id="PIRNR000197"/>
    </source>
</evidence>
<dbReference type="Pfam" id="PF18327">
    <property type="entry name" value="PRODH"/>
    <property type="match status" value="1"/>
</dbReference>
<evidence type="ECO:0000256" key="2">
    <source>
        <dbReference type="ARBA" id="ARBA00023002"/>
    </source>
</evidence>
<dbReference type="InterPro" id="IPR016160">
    <property type="entry name" value="Ald_DH_CS_CYS"/>
</dbReference>
<dbReference type="SUPFAM" id="SSF81935">
    <property type="entry name" value="N-terminal domain of bifunctional PutA protein"/>
    <property type="match status" value="1"/>
</dbReference>
<evidence type="ECO:0000256" key="3">
    <source>
        <dbReference type="ARBA" id="ARBA00023027"/>
    </source>
</evidence>
<dbReference type="PANTHER" id="PTHR42862">
    <property type="entry name" value="DELTA-1-PYRROLINE-5-CARBOXYLATE DEHYDROGENASE 1, ISOFORM A-RELATED"/>
    <property type="match status" value="1"/>
</dbReference>
<dbReference type="PANTHER" id="PTHR42862:SF1">
    <property type="entry name" value="DELTA-1-PYRROLINE-5-CARBOXYLATE DEHYDROGENASE 2, ISOFORM A-RELATED"/>
    <property type="match status" value="1"/>
</dbReference>
<sequence>MTDIAAARQSLRDRNLAPEAPLVRQLIADTGLDTAARQKISAHAEALVTTVRKGNRLGLMESFLAEYGLATDEGVALMSLAEALLRVPDAETIDALIHDKVGGSNWSSHFGASDNKLVNFSSWALSLTADVLGDPEIGPKNALHRAIARLGEPVIRTAVGQAMRLLGSQFVFGRTIDEAIVNAKKPESIGYRYSYDMLGEAARTGADAVRYFDAYMSAINSLAPHCTAASVRDNPGISVKLSALHPRYEFAQRSRVMTELVAATRQLALAAKAANMGFNIDAEEADRLDLSLDIIAEVLATPDLAGWDGFGVVVQAYGKRVLPLIDWLDATATALNRRIMVRLVKGAYWDAEIKRAQIMGLPDYPVYTRKASTDISYIAAAKKLFTKASIYPQFASHNAHTAAAVLHLAAEAGRGPDSYEFQRLHGMGERLHEVLRTSAGTRTRIYAPVGAHKDLLAYLVRRLLENGANGSFVYQIADEDIPASTVAEDPLGKVLALGDTIPNPAIPAPLAIFAPRRNSAGLDLTDPATFPSVQAAREAFLTHQWHAAPLLAPQPPASPSPSQGEARRGYSDAVTLTNPATPTDTIGTVTNATPDDVTTAITAAATSTWPQTPATTRANLLRATADLYEANAAEFFALLAREAGKSWADSIAELREAVDFLRYYAEQAEAQPLAAPRGPFAAISPWNFPLAIFTGQIAAALVAGNPVLAKPAPQTPLIAHRAIQLMHEAGIPADAIQLLPGAGEVGTALTSDARIAGVAFTGSLPTARRIDRAMAANLAPDAPLIAETGGLNAMIVDSTALPEQAVRDVLASAFQSAGQRCSALRILYVQEDVADRTIEMLTGAMDELTLGNPWDLANDIGPVIDEAACTKIENHVMAFTKAGKLIHRLKAPEQGTFVPPTVLRVTGIADIPEEIFGPVLHVATFKADDIDAVIAAINGSGYGLTFGMHTRISSRVRAVSAQVHAGNIYINRNQIGAVVGSQPFGGEGLSGTGPKAGGPHYLPRFTQGHAHPQTAALPLPGPTGESNTLTIAPRGTLLCLGPNEADYAAQRQMAEATGCIALSSELDLDALAHATTFEAIAYFGTDPNLRAIRIALSARDGALLPLLTSADDTARLQLERHICIDTTAAGGNASLMASAG</sequence>
<organism evidence="11 12">
    <name type="scientific">Devosia neptuniae</name>
    <dbReference type="NCBI Taxonomy" id="191302"/>
    <lineage>
        <taxon>Bacteria</taxon>
        <taxon>Pseudomonadati</taxon>
        <taxon>Pseudomonadota</taxon>
        <taxon>Alphaproteobacteria</taxon>
        <taxon>Hyphomicrobiales</taxon>
        <taxon>Devosiaceae</taxon>
        <taxon>Devosia</taxon>
    </lineage>
</organism>
<dbReference type="InterPro" id="IPR016162">
    <property type="entry name" value="Ald_DH_N"/>
</dbReference>
<dbReference type="EC" id="1.2.1.88" evidence="5"/>
<dbReference type="InterPro" id="IPR005933">
    <property type="entry name" value="PutA_C"/>
</dbReference>
<evidence type="ECO:0000313" key="12">
    <source>
        <dbReference type="Proteomes" id="UP001061862"/>
    </source>
</evidence>
<dbReference type="InterPro" id="IPR024089">
    <property type="entry name" value="PRODH_PutA_dom_I/II"/>
</dbReference>
<dbReference type="InterPro" id="IPR025703">
    <property type="entry name" value="Bifunct_PutA"/>
</dbReference>
<dbReference type="InterPro" id="IPR050485">
    <property type="entry name" value="Proline_metab_enzyme"/>
</dbReference>
<dbReference type="GO" id="GO:0004657">
    <property type="term" value="F:proline dehydrogenase activity"/>
    <property type="evidence" value="ECO:0007669"/>
    <property type="project" value="UniProtKB-EC"/>
</dbReference>
<dbReference type="EMBL" id="CP104965">
    <property type="protein sequence ID" value="UXN70025.1"/>
    <property type="molecule type" value="Genomic_DNA"/>
</dbReference>
<dbReference type="InterPro" id="IPR015590">
    <property type="entry name" value="Aldehyde_DH_dom"/>
</dbReference>
<dbReference type="Pfam" id="PF01619">
    <property type="entry name" value="Pro_dh"/>
    <property type="match status" value="1"/>
</dbReference>